<protein>
    <recommendedName>
        <fullName evidence="4">Ankyrin</fullName>
    </recommendedName>
</protein>
<comment type="caution">
    <text evidence="2">The sequence shown here is derived from an EMBL/GenBank/DDBJ whole genome shotgun (WGS) entry which is preliminary data.</text>
</comment>
<evidence type="ECO:0000256" key="1">
    <source>
        <dbReference type="PROSITE-ProRule" id="PRU00023"/>
    </source>
</evidence>
<dbReference type="InterPro" id="IPR002110">
    <property type="entry name" value="Ankyrin_rpt"/>
</dbReference>
<dbReference type="Gene3D" id="1.25.40.20">
    <property type="entry name" value="Ankyrin repeat-containing domain"/>
    <property type="match status" value="1"/>
</dbReference>
<dbReference type="AlphaFoldDB" id="A0A9P4R1H8"/>
<reference evidence="2" key="1">
    <citation type="journal article" date="2020" name="Stud. Mycol.">
        <title>101 Dothideomycetes genomes: a test case for predicting lifestyles and emergence of pathogens.</title>
        <authorList>
            <person name="Haridas S."/>
            <person name="Albert R."/>
            <person name="Binder M."/>
            <person name="Bloem J."/>
            <person name="Labutti K."/>
            <person name="Salamov A."/>
            <person name="Andreopoulos B."/>
            <person name="Baker S."/>
            <person name="Barry K."/>
            <person name="Bills G."/>
            <person name="Bluhm B."/>
            <person name="Cannon C."/>
            <person name="Castanera R."/>
            <person name="Culley D."/>
            <person name="Daum C."/>
            <person name="Ezra D."/>
            <person name="Gonzalez J."/>
            <person name="Henrissat B."/>
            <person name="Kuo A."/>
            <person name="Liang C."/>
            <person name="Lipzen A."/>
            <person name="Lutzoni F."/>
            <person name="Magnuson J."/>
            <person name="Mondo S."/>
            <person name="Nolan M."/>
            <person name="Ohm R."/>
            <person name="Pangilinan J."/>
            <person name="Park H.-J."/>
            <person name="Ramirez L."/>
            <person name="Alfaro M."/>
            <person name="Sun H."/>
            <person name="Tritt A."/>
            <person name="Yoshinaga Y."/>
            <person name="Zwiers L.-H."/>
            <person name="Turgeon B."/>
            <person name="Goodwin S."/>
            <person name="Spatafora J."/>
            <person name="Crous P."/>
            <person name="Grigoriev I."/>
        </authorList>
    </citation>
    <scope>NUCLEOTIDE SEQUENCE</scope>
    <source>
        <strain evidence="2">CBS 125425</strain>
    </source>
</reference>
<dbReference type="SUPFAM" id="SSF48403">
    <property type="entry name" value="Ankyrin repeat"/>
    <property type="match status" value="1"/>
</dbReference>
<evidence type="ECO:0000313" key="2">
    <source>
        <dbReference type="EMBL" id="KAF2735086.1"/>
    </source>
</evidence>
<dbReference type="Pfam" id="PF00023">
    <property type="entry name" value="Ank"/>
    <property type="match status" value="1"/>
</dbReference>
<proteinExistence type="predicted"/>
<accession>A0A9P4R1H8</accession>
<feature type="repeat" description="ANK" evidence="1">
    <location>
        <begin position="20"/>
        <end position="53"/>
    </location>
</feature>
<dbReference type="EMBL" id="ML996140">
    <property type="protein sequence ID" value="KAF2735086.1"/>
    <property type="molecule type" value="Genomic_DNA"/>
</dbReference>
<dbReference type="Proteomes" id="UP000799444">
    <property type="component" value="Unassembled WGS sequence"/>
</dbReference>
<evidence type="ECO:0000313" key="3">
    <source>
        <dbReference type="Proteomes" id="UP000799444"/>
    </source>
</evidence>
<dbReference type="PROSITE" id="PS50088">
    <property type="entry name" value="ANK_REPEAT"/>
    <property type="match status" value="1"/>
</dbReference>
<dbReference type="OrthoDB" id="4772757at2759"/>
<sequence length="69" mass="7051">EAVNVLLHKGANASAPGGHYGKDNVFYAASSAGHEAVMETLIDKGANVNAKGGQYGKDNMLQTAFSAGQ</sequence>
<evidence type="ECO:0008006" key="4">
    <source>
        <dbReference type="Google" id="ProtNLM"/>
    </source>
</evidence>
<name>A0A9P4R1H8_9PLEO</name>
<dbReference type="InterPro" id="IPR036770">
    <property type="entry name" value="Ankyrin_rpt-contain_sf"/>
</dbReference>
<keyword evidence="1" id="KW-0040">ANK repeat</keyword>
<gene>
    <name evidence="2" type="ORF">EJ04DRAFT_435725</name>
</gene>
<organism evidence="2 3">
    <name type="scientific">Polyplosphaeria fusca</name>
    <dbReference type="NCBI Taxonomy" id="682080"/>
    <lineage>
        <taxon>Eukaryota</taxon>
        <taxon>Fungi</taxon>
        <taxon>Dikarya</taxon>
        <taxon>Ascomycota</taxon>
        <taxon>Pezizomycotina</taxon>
        <taxon>Dothideomycetes</taxon>
        <taxon>Pleosporomycetidae</taxon>
        <taxon>Pleosporales</taxon>
        <taxon>Tetraplosphaeriaceae</taxon>
        <taxon>Polyplosphaeria</taxon>
    </lineage>
</organism>
<feature type="non-terminal residue" evidence="2">
    <location>
        <position position="1"/>
    </location>
</feature>
<keyword evidence="3" id="KW-1185">Reference proteome</keyword>